<dbReference type="Proteomes" id="UP001269144">
    <property type="component" value="Unassembled WGS sequence"/>
</dbReference>
<dbReference type="Gene3D" id="3.20.170.20">
    <property type="entry name" value="Protein of unknown function DUF952"/>
    <property type="match status" value="1"/>
</dbReference>
<dbReference type="SUPFAM" id="SSF56399">
    <property type="entry name" value="ADP-ribosylation"/>
    <property type="match status" value="1"/>
</dbReference>
<dbReference type="EMBL" id="JAVQLW010000001">
    <property type="protein sequence ID" value="MDS9466007.1"/>
    <property type="molecule type" value="Genomic_DNA"/>
</dbReference>
<evidence type="ECO:0000313" key="2">
    <source>
        <dbReference type="Proteomes" id="UP001269144"/>
    </source>
</evidence>
<sequence>MAQRKNLTMRAYKIFRAPEYEQLLRDGESAGSPVDLADGYIHLSTASQLAGTLTKHFAGETGLRLLAVETELLAPLKWEPSRGGDLFPHLYRVLRVADIVWTRDIGIGPDGHITGELE</sequence>
<comment type="caution">
    <text evidence="1">The sequence shown here is derived from an EMBL/GenBank/DDBJ whole genome shotgun (WGS) entry which is preliminary data.</text>
</comment>
<name>A0ABU2HMM3_9RHOB</name>
<evidence type="ECO:0000313" key="1">
    <source>
        <dbReference type="EMBL" id="MDS9466007.1"/>
    </source>
</evidence>
<reference evidence="2" key="1">
    <citation type="submission" date="2023-07" db="EMBL/GenBank/DDBJ databases">
        <title>Paracoccus sp. MBLB3053 whole genome sequence.</title>
        <authorList>
            <person name="Hwang C.Y."/>
            <person name="Cho E.-S."/>
            <person name="Seo M.-J."/>
        </authorList>
    </citation>
    <scope>NUCLEOTIDE SEQUENCE [LARGE SCALE GENOMIC DNA]</scope>
    <source>
        <strain evidence="2">MBLB3053</strain>
    </source>
</reference>
<dbReference type="RefSeq" id="WP_311158204.1">
    <property type="nucleotide sequence ID" value="NZ_JAVQLW010000001.1"/>
</dbReference>
<protein>
    <submittedName>
        <fullName evidence="1">DUF952 domain-containing protein</fullName>
    </submittedName>
</protein>
<organism evidence="1 2">
    <name type="scientific">Paracoccus aurantius</name>
    <dbReference type="NCBI Taxonomy" id="3073814"/>
    <lineage>
        <taxon>Bacteria</taxon>
        <taxon>Pseudomonadati</taxon>
        <taxon>Pseudomonadota</taxon>
        <taxon>Alphaproteobacteria</taxon>
        <taxon>Rhodobacterales</taxon>
        <taxon>Paracoccaceae</taxon>
        <taxon>Paracoccus</taxon>
    </lineage>
</organism>
<proteinExistence type="predicted"/>
<gene>
    <name evidence="1" type="ORF">RGQ15_00255</name>
</gene>
<dbReference type="PANTHER" id="PTHR34129:SF1">
    <property type="entry name" value="DUF952 DOMAIN-CONTAINING PROTEIN"/>
    <property type="match status" value="1"/>
</dbReference>
<dbReference type="PANTHER" id="PTHR34129">
    <property type="entry name" value="BLR1139 PROTEIN"/>
    <property type="match status" value="1"/>
</dbReference>
<dbReference type="InterPro" id="IPR009297">
    <property type="entry name" value="DUF952"/>
</dbReference>
<dbReference type="Pfam" id="PF06108">
    <property type="entry name" value="DUF952"/>
    <property type="match status" value="1"/>
</dbReference>
<accession>A0ABU2HMM3</accession>
<keyword evidence="2" id="KW-1185">Reference proteome</keyword>